<evidence type="ECO:0000313" key="3">
    <source>
        <dbReference type="EMBL" id="CAE8653389.1"/>
    </source>
</evidence>
<feature type="domain" description="Cyclic nucleotide-binding" evidence="2">
    <location>
        <begin position="7"/>
        <end position="89"/>
    </location>
</feature>
<dbReference type="Gene3D" id="2.60.120.10">
    <property type="entry name" value="Jelly Rolls"/>
    <property type="match status" value="1"/>
</dbReference>
<feature type="compositionally biased region" description="Basic and acidic residues" evidence="1">
    <location>
        <begin position="110"/>
        <end position="119"/>
    </location>
</feature>
<feature type="non-terminal residue" evidence="3">
    <location>
        <position position="1"/>
    </location>
</feature>
<organism evidence="3 4">
    <name type="scientific">Polarella glacialis</name>
    <name type="common">Dinoflagellate</name>
    <dbReference type="NCBI Taxonomy" id="89957"/>
    <lineage>
        <taxon>Eukaryota</taxon>
        <taxon>Sar</taxon>
        <taxon>Alveolata</taxon>
        <taxon>Dinophyceae</taxon>
        <taxon>Suessiales</taxon>
        <taxon>Suessiaceae</taxon>
        <taxon>Polarella</taxon>
    </lineage>
</organism>
<evidence type="ECO:0000259" key="2">
    <source>
        <dbReference type="PROSITE" id="PS50042"/>
    </source>
</evidence>
<dbReference type="AlphaFoldDB" id="A0A813IMJ5"/>
<name>A0A813IMJ5_POLGL</name>
<feature type="compositionally biased region" description="Pro residues" evidence="1">
    <location>
        <begin position="99"/>
        <end position="109"/>
    </location>
</feature>
<dbReference type="PROSITE" id="PS50042">
    <property type="entry name" value="CNMP_BINDING_3"/>
    <property type="match status" value="1"/>
</dbReference>
<evidence type="ECO:0000313" key="4">
    <source>
        <dbReference type="Proteomes" id="UP000626109"/>
    </source>
</evidence>
<accession>A0A813IMJ5</accession>
<dbReference type="InterPro" id="IPR000595">
    <property type="entry name" value="cNMP-bd_dom"/>
</dbReference>
<dbReference type="SUPFAM" id="SSF51206">
    <property type="entry name" value="cAMP-binding domain-like"/>
    <property type="match status" value="1"/>
</dbReference>
<dbReference type="InterPro" id="IPR018490">
    <property type="entry name" value="cNMP-bd_dom_sf"/>
</dbReference>
<dbReference type="EMBL" id="CAJNNW010011654">
    <property type="protein sequence ID" value="CAE8653389.1"/>
    <property type="molecule type" value="Genomic_DNA"/>
</dbReference>
<sequence>AASISTGPGLCVLIDGVVDVLHLPRGATESEKVCTYDRCGQCFGELELFYDSCLPTPRGTSSGGRKLHWATMATRTPVILWIVDKNALRGTSTSAVKPPSAPANPPKPTLPDEHRKAEQEKEESDAVNI</sequence>
<comment type="caution">
    <text evidence="3">The sequence shown here is derived from an EMBL/GenBank/DDBJ whole genome shotgun (WGS) entry which is preliminary data.</text>
</comment>
<protein>
    <recommendedName>
        <fullName evidence="2">Cyclic nucleotide-binding domain-containing protein</fullName>
    </recommendedName>
</protein>
<feature type="compositionally biased region" description="Acidic residues" evidence="1">
    <location>
        <begin position="120"/>
        <end position="129"/>
    </location>
</feature>
<dbReference type="Proteomes" id="UP000626109">
    <property type="component" value="Unassembled WGS sequence"/>
</dbReference>
<gene>
    <name evidence="3" type="ORF">PGLA2088_LOCUS10367</name>
</gene>
<evidence type="ECO:0000256" key="1">
    <source>
        <dbReference type="SAM" id="MobiDB-lite"/>
    </source>
</evidence>
<proteinExistence type="predicted"/>
<reference evidence="3" key="1">
    <citation type="submission" date="2021-02" db="EMBL/GenBank/DDBJ databases">
        <authorList>
            <person name="Dougan E. K."/>
            <person name="Rhodes N."/>
            <person name="Thang M."/>
            <person name="Chan C."/>
        </authorList>
    </citation>
    <scope>NUCLEOTIDE SEQUENCE</scope>
</reference>
<dbReference type="InterPro" id="IPR014710">
    <property type="entry name" value="RmlC-like_jellyroll"/>
</dbReference>
<feature type="region of interest" description="Disordered" evidence="1">
    <location>
        <begin position="91"/>
        <end position="129"/>
    </location>
</feature>